<evidence type="ECO:0000313" key="1">
    <source>
        <dbReference type="EMBL" id="KAJ8677928.1"/>
    </source>
</evidence>
<organism evidence="1 2">
    <name type="scientific">Eretmocerus hayati</name>
    <dbReference type="NCBI Taxonomy" id="131215"/>
    <lineage>
        <taxon>Eukaryota</taxon>
        <taxon>Metazoa</taxon>
        <taxon>Ecdysozoa</taxon>
        <taxon>Arthropoda</taxon>
        <taxon>Hexapoda</taxon>
        <taxon>Insecta</taxon>
        <taxon>Pterygota</taxon>
        <taxon>Neoptera</taxon>
        <taxon>Endopterygota</taxon>
        <taxon>Hymenoptera</taxon>
        <taxon>Apocrita</taxon>
        <taxon>Proctotrupomorpha</taxon>
        <taxon>Chalcidoidea</taxon>
        <taxon>Aphelinidae</taxon>
        <taxon>Aphelininae</taxon>
        <taxon>Eretmocerus</taxon>
    </lineage>
</organism>
<reference evidence="1" key="1">
    <citation type="submission" date="2023-04" db="EMBL/GenBank/DDBJ databases">
        <title>A chromosome-level genome assembly of the parasitoid wasp Eretmocerus hayati.</title>
        <authorList>
            <person name="Zhong Y."/>
            <person name="Liu S."/>
            <person name="Liu Y."/>
        </authorList>
    </citation>
    <scope>NUCLEOTIDE SEQUENCE</scope>
    <source>
        <strain evidence="1">ZJU_SS_LIU_2023</strain>
    </source>
</reference>
<dbReference type="Proteomes" id="UP001239111">
    <property type="component" value="Chromosome 2"/>
</dbReference>
<name>A0ACC2P497_9HYME</name>
<evidence type="ECO:0000313" key="2">
    <source>
        <dbReference type="Proteomes" id="UP001239111"/>
    </source>
</evidence>
<keyword evidence="2" id="KW-1185">Reference proteome</keyword>
<sequence length="539" mass="63083">MLFDFLKKLFWRANEGAAKRRASADDTNEETVQSKRCRYRLIDYDSRAMNSSIESPDGDRCIPLVACESVPAFVDPLPNKNHESLLQTSNSPRAHTVSIDQYVENNIIKRNVGVEDCRIGYMKGHNQESVLKLRPMKAQKMDTTNYSESMSHGDVGSNERFLHYSLIEADPLITKWFGDLCPSDRKNQLTANQETVQKSHFPSTFYLSRFRCQNSGRDLDLWNRMGPNSFLRCNTLKEKLSSKHVTKRDFVIQIANRYEKREEQCFSELHELHRMTDVLAKHNRYLWESALEKSLNRSLLMIEAVLDEKHEKYSLELPELSPDMMRLVQHALANGYEDEILSEKYGLRITRKDIRTLAGLNWLNDEVINFYMNLLITRGENDNYPNVYAMNTFFYPKLISGGHTSLKRWTRKIDIFSKDIVVIPIHLGVHWCMSIIDFRYKSIQYYDSMGSPNNKCLCLLKQYIHEESIDKKKKPYSFQDWNFECVQNIPRQTNGSDCGVFSCMFAEYICSNRELNFSQDNMPYFRNKMIYEILTAKLL</sequence>
<comment type="caution">
    <text evidence="1">The sequence shown here is derived from an EMBL/GenBank/DDBJ whole genome shotgun (WGS) entry which is preliminary data.</text>
</comment>
<accession>A0ACC2P497</accession>
<protein>
    <submittedName>
        <fullName evidence="1">Uncharacterized protein</fullName>
    </submittedName>
</protein>
<dbReference type="EMBL" id="CM056742">
    <property type="protein sequence ID" value="KAJ8677928.1"/>
    <property type="molecule type" value="Genomic_DNA"/>
</dbReference>
<proteinExistence type="predicted"/>
<gene>
    <name evidence="1" type="ORF">QAD02_013715</name>
</gene>